<protein>
    <submittedName>
        <fullName evidence="1">Uncharacterized protein</fullName>
    </submittedName>
</protein>
<evidence type="ECO:0000313" key="1">
    <source>
        <dbReference type="EnsemblMetazoa" id="Aqu2.1.36947_001"/>
    </source>
</evidence>
<proteinExistence type="predicted"/>
<dbReference type="InParanoid" id="A0A1X7VBN4"/>
<accession>A0A1X7VBN4</accession>
<sequence>MLLRKLERGSSSSISPEKELLQLCLKYASDSPVFKFCPGINATEYELTKRPIRFDVKRSGSRGNKWSMVTIRMALAVCVRSPAAYEALKSVGVLQLPC</sequence>
<name>A0A1X7VBN4_AMPQE</name>
<organism evidence="1">
    <name type="scientific">Amphimedon queenslandica</name>
    <name type="common">Sponge</name>
    <dbReference type="NCBI Taxonomy" id="400682"/>
    <lineage>
        <taxon>Eukaryota</taxon>
        <taxon>Metazoa</taxon>
        <taxon>Porifera</taxon>
        <taxon>Demospongiae</taxon>
        <taxon>Heteroscleromorpha</taxon>
        <taxon>Haplosclerida</taxon>
        <taxon>Niphatidae</taxon>
        <taxon>Amphimedon</taxon>
    </lineage>
</organism>
<dbReference type="AlphaFoldDB" id="A0A1X7VBN4"/>
<reference evidence="1" key="1">
    <citation type="submission" date="2017-05" db="UniProtKB">
        <authorList>
            <consortium name="EnsemblMetazoa"/>
        </authorList>
    </citation>
    <scope>IDENTIFICATION</scope>
</reference>
<dbReference type="EnsemblMetazoa" id="Aqu2.1.36947_001">
    <property type="protein sequence ID" value="Aqu2.1.36947_001"/>
    <property type="gene ID" value="Aqu2.1.36947"/>
</dbReference>